<dbReference type="GeneID" id="66936708"/>
<sequence>MEYLTVSPSDQRVRVRVDSSESGNEPNAILSYTAVLGISLSTMHFTNYFLALLPFLTPSLASSTPTARIWAEFFPSCPINRIHPVSAPDHLPHEEFISALNIFPGTCTNILVPLSYGREVTHMSFDAEVEGSRPEKCSIAVHEVPGCVDPPLLEEEVKHGVASSDCVPRNFVSYNQVWVRLDCEEEEDEEVQSPVQPAHRRGPVLHGRPHLHVNKSIELADQTAPYSNGTGSSAAARPVSLRRALRIRL</sequence>
<evidence type="ECO:0000313" key="1">
    <source>
        <dbReference type="EMBL" id="GIK04643.1"/>
    </source>
</evidence>
<organism evidence="1 2">
    <name type="scientific">Aspergillus viridinutans</name>
    <dbReference type="NCBI Taxonomy" id="75553"/>
    <lineage>
        <taxon>Eukaryota</taxon>
        <taxon>Fungi</taxon>
        <taxon>Dikarya</taxon>
        <taxon>Ascomycota</taxon>
        <taxon>Pezizomycotina</taxon>
        <taxon>Eurotiomycetes</taxon>
        <taxon>Eurotiomycetidae</taxon>
        <taxon>Eurotiales</taxon>
        <taxon>Aspergillaceae</taxon>
        <taxon>Aspergillus</taxon>
        <taxon>Aspergillus subgen. Fumigati</taxon>
    </lineage>
</organism>
<dbReference type="RefSeq" id="XP_043127829.1">
    <property type="nucleotide sequence ID" value="XM_043271894.1"/>
</dbReference>
<dbReference type="OrthoDB" id="4503765at2759"/>
<proteinExistence type="predicted"/>
<reference evidence="1 2" key="1">
    <citation type="submission" date="2021-02" db="EMBL/GenBank/DDBJ databases">
        <title>Pan-genome distribution and transcriptional activeness of fungal secondary metabolism genes in Aspergillus section Fumigati.</title>
        <authorList>
            <person name="Takahashi H."/>
            <person name="Umemura M."/>
            <person name="Ninomiya A."/>
            <person name="Kusuya Y."/>
            <person name="Urayama S."/>
            <person name="Shimizu M."/>
            <person name="Watanabe A."/>
            <person name="Kamei K."/>
            <person name="Yaguchi T."/>
            <person name="Hagiwara D."/>
        </authorList>
    </citation>
    <scope>NUCLEOTIDE SEQUENCE [LARGE SCALE GENOMIC DNA]</scope>
    <source>
        <strain evidence="1 2">IFM 47045</strain>
    </source>
</reference>
<name>A0A9P3BY67_ASPVI</name>
<dbReference type="AlphaFoldDB" id="A0A9P3BY67"/>
<dbReference type="Proteomes" id="UP000710440">
    <property type="component" value="Unassembled WGS sequence"/>
</dbReference>
<accession>A0A9P3BY67</accession>
<keyword evidence="2" id="KW-1185">Reference proteome</keyword>
<comment type="caution">
    <text evidence="1">The sequence shown here is derived from an EMBL/GenBank/DDBJ whole genome shotgun (WGS) entry which is preliminary data.</text>
</comment>
<dbReference type="EMBL" id="BOPL01000007">
    <property type="protein sequence ID" value="GIK04643.1"/>
    <property type="molecule type" value="Genomic_DNA"/>
</dbReference>
<evidence type="ECO:0000313" key="2">
    <source>
        <dbReference type="Proteomes" id="UP000710440"/>
    </source>
</evidence>
<gene>
    <name evidence="1" type="ORF">Aspvir_008726</name>
</gene>
<protein>
    <submittedName>
        <fullName evidence="1">Uncharacterized protein</fullName>
    </submittedName>
</protein>